<dbReference type="InterPro" id="IPR004358">
    <property type="entry name" value="Sig_transdc_His_kin-like_C"/>
</dbReference>
<dbReference type="InterPro" id="IPR001610">
    <property type="entry name" value="PAC"/>
</dbReference>
<comment type="catalytic activity">
    <reaction evidence="1">
        <text>ATP + protein L-histidine = ADP + protein N-phospho-L-histidine.</text>
        <dbReference type="EC" id="2.7.13.3"/>
    </reaction>
</comment>
<dbReference type="Gene3D" id="3.30.450.20">
    <property type="entry name" value="PAS domain"/>
    <property type="match status" value="1"/>
</dbReference>
<dbReference type="SMART" id="SM00388">
    <property type="entry name" value="HisKA"/>
    <property type="match status" value="1"/>
</dbReference>
<dbReference type="PANTHER" id="PTHR43047">
    <property type="entry name" value="TWO-COMPONENT HISTIDINE PROTEIN KINASE"/>
    <property type="match status" value="1"/>
</dbReference>
<evidence type="ECO:0000313" key="11">
    <source>
        <dbReference type="EMBL" id="MCO8269310.1"/>
    </source>
</evidence>
<dbReference type="PANTHER" id="PTHR43047:SF72">
    <property type="entry name" value="OSMOSENSING HISTIDINE PROTEIN KINASE SLN1"/>
    <property type="match status" value="1"/>
</dbReference>
<dbReference type="EC" id="2.7.13.3" evidence="3"/>
<dbReference type="SMART" id="SM00091">
    <property type="entry name" value="PAS"/>
    <property type="match status" value="1"/>
</dbReference>
<comment type="subcellular location">
    <subcellularLocation>
        <location evidence="2">Cell membrane</location>
    </subcellularLocation>
</comment>
<dbReference type="PROSITE" id="PS50109">
    <property type="entry name" value="HIS_KIN"/>
    <property type="match status" value="1"/>
</dbReference>
<dbReference type="InterPro" id="IPR000014">
    <property type="entry name" value="PAS"/>
</dbReference>
<dbReference type="Gene3D" id="1.10.287.130">
    <property type="match status" value="1"/>
</dbReference>
<organism evidence="11 12">
    <name type="scientific">Paractinoplanes aksuensis</name>
    <dbReference type="NCBI Taxonomy" id="2939490"/>
    <lineage>
        <taxon>Bacteria</taxon>
        <taxon>Bacillati</taxon>
        <taxon>Actinomycetota</taxon>
        <taxon>Actinomycetes</taxon>
        <taxon>Micromonosporales</taxon>
        <taxon>Micromonosporaceae</taxon>
        <taxon>Paractinoplanes</taxon>
    </lineage>
</organism>
<dbReference type="InterPro" id="IPR035965">
    <property type="entry name" value="PAS-like_dom_sf"/>
</dbReference>
<evidence type="ECO:0000256" key="5">
    <source>
        <dbReference type="ARBA" id="ARBA00022679"/>
    </source>
</evidence>
<dbReference type="PRINTS" id="PR00344">
    <property type="entry name" value="BCTRLSENSOR"/>
</dbReference>
<accession>A0ABT1DET5</accession>
<feature type="domain" description="PAS" evidence="9">
    <location>
        <begin position="309"/>
        <end position="379"/>
    </location>
</feature>
<dbReference type="InterPro" id="IPR003594">
    <property type="entry name" value="HATPase_dom"/>
</dbReference>
<reference evidence="11 12" key="1">
    <citation type="submission" date="2022-06" db="EMBL/GenBank/DDBJ databases">
        <title>New Species of the Genus Actinoplanes, ActinopZanes ferrugineus.</title>
        <authorList>
            <person name="Ding P."/>
        </authorList>
    </citation>
    <scope>NUCLEOTIDE SEQUENCE [LARGE SCALE GENOMIC DNA]</scope>
    <source>
        <strain evidence="11 12">TRM88003</strain>
    </source>
</reference>
<dbReference type="CDD" id="cd18773">
    <property type="entry name" value="PDC1_HK_sensor"/>
    <property type="match status" value="1"/>
</dbReference>
<dbReference type="InterPro" id="IPR000700">
    <property type="entry name" value="PAS-assoc_C"/>
</dbReference>
<proteinExistence type="predicted"/>
<dbReference type="SMART" id="SM00387">
    <property type="entry name" value="HATPase_c"/>
    <property type="match status" value="1"/>
</dbReference>
<evidence type="ECO:0000259" key="9">
    <source>
        <dbReference type="PROSITE" id="PS50112"/>
    </source>
</evidence>
<evidence type="ECO:0000256" key="1">
    <source>
        <dbReference type="ARBA" id="ARBA00000085"/>
    </source>
</evidence>
<dbReference type="InterPro" id="IPR036097">
    <property type="entry name" value="HisK_dim/P_sf"/>
</dbReference>
<dbReference type="PROSITE" id="PS50112">
    <property type="entry name" value="PAS"/>
    <property type="match status" value="1"/>
</dbReference>
<gene>
    <name evidence="11" type="ORF">M1L60_01750</name>
</gene>
<dbReference type="SUPFAM" id="SSF47384">
    <property type="entry name" value="Homodimeric domain of signal transducing histidine kinase"/>
    <property type="match status" value="1"/>
</dbReference>
<dbReference type="EMBL" id="JAMYJR010000001">
    <property type="protein sequence ID" value="MCO8269310.1"/>
    <property type="molecule type" value="Genomic_DNA"/>
</dbReference>
<evidence type="ECO:0000259" key="10">
    <source>
        <dbReference type="PROSITE" id="PS50113"/>
    </source>
</evidence>
<dbReference type="Gene3D" id="3.30.565.10">
    <property type="entry name" value="Histidine kinase-like ATPase, C-terminal domain"/>
    <property type="match status" value="1"/>
</dbReference>
<dbReference type="SMART" id="SM00086">
    <property type="entry name" value="PAC"/>
    <property type="match status" value="1"/>
</dbReference>
<dbReference type="InterPro" id="IPR036890">
    <property type="entry name" value="HATPase_C_sf"/>
</dbReference>
<dbReference type="SUPFAM" id="SSF55785">
    <property type="entry name" value="PYP-like sensor domain (PAS domain)"/>
    <property type="match status" value="1"/>
</dbReference>
<evidence type="ECO:0000256" key="3">
    <source>
        <dbReference type="ARBA" id="ARBA00012438"/>
    </source>
</evidence>
<keyword evidence="6" id="KW-0418">Kinase</keyword>
<dbReference type="PROSITE" id="PS50113">
    <property type="entry name" value="PAC"/>
    <property type="match status" value="1"/>
</dbReference>
<dbReference type="CDD" id="cd00130">
    <property type="entry name" value="PAS"/>
    <property type="match status" value="1"/>
</dbReference>
<protein>
    <recommendedName>
        <fullName evidence="3">histidine kinase</fullName>
        <ecNumber evidence="3">2.7.13.3</ecNumber>
    </recommendedName>
</protein>
<evidence type="ECO:0000256" key="4">
    <source>
        <dbReference type="ARBA" id="ARBA00022553"/>
    </source>
</evidence>
<evidence type="ECO:0000256" key="6">
    <source>
        <dbReference type="ARBA" id="ARBA00022777"/>
    </source>
</evidence>
<dbReference type="CDD" id="cd00082">
    <property type="entry name" value="HisKA"/>
    <property type="match status" value="1"/>
</dbReference>
<sequence length="688" mass="74221">MRVPRGFRHWGRPAVVPLVVWLLLVVLGASVLLWQQDNSRDAVAERFDSGVTTLGDFMTGFVAEAIERQRVQAQATLADPVVTARDFERAVTGIGYPAAVLLDDEGRVLQVVPADPTSIGQDVARRYDHLKSALAGQPAVSNVVDSAARAIPVVAFAVPFETPEGRRVFSGALPIRASPLAAYFTSALSLDGARVQLDDAHGAVVAGTQPFTTTEPTLANQNAPLDEALTRAAQGRYRADGVWWRYASLAVPGTPWRLSATVREEVLFASLANTELAGRAAVAGAALVGLGVVAALGRARANRRRLLLSENRFRKVFDGSRIGMVLTDPDGFCLRVNPAASKIFGQDEERLLGRHVEQFTHPDDVGPAVDLVRDAKEGRIDGFDLDKRFVRTDGEIVEASITCAVLRDEDDRPQYFATQIVDVTERNALERERERSQAESARRAAELLDANTHLADVMAMLSHDVRQPLAKIVGLGELLLEEWGNIPEHAKTNDVRRMTVAGHRANELVTDILMLAQFDAGAMMAHPVRVDLATVVKEAVVAHHVSMGTPISIIAPNNDTTGLADPGQLQLILGNLLTNASKYGRPPIEVTVTNTEELVEIRVADNGEGVPPDFVPHLFDRFARAGSGVATTTAGTGLGLYLVRQLAQAGGLDVSYEPNEPHGAAFTVSVPRALPSSRLREPEPQLVP</sequence>
<keyword evidence="12" id="KW-1185">Reference proteome</keyword>
<keyword evidence="4" id="KW-0597">Phosphoprotein</keyword>
<feature type="domain" description="PAC" evidence="10">
    <location>
        <begin position="383"/>
        <end position="435"/>
    </location>
</feature>
<evidence type="ECO:0000259" key="8">
    <source>
        <dbReference type="PROSITE" id="PS50109"/>
    </source>
</evidence>
<evidence type="ECO:0000256" key="7">
    <source>
        <dbReference type="ARBA" id="ARBA00023012"/>
    </source>
</evidence>
<comment type="caution">
    <text evidence="11">The sequence shown here is derived from an EMBL/GenBank/DDBJ whole genome shotgun (WGS) entry which is preliminary data.</text>
</comment>
<name>A0ABT1DET5_9ACTN</name>
<dbReference type="RefSeq" id="WP_253235446.1">
    <property type="nucleotide sequence ID" value="NZ_JAMYJR010000001.1"/>
</dbReference>
<evidence type="ECO:0000313" key="12">
    <source>
        <dbReference type="Proteomes" id="UP001523369"/>
    </source>
</evidence>
<feature type="domain" description="Histidine kinase" evidence="8">
    <location>
        <begin position="460"/>
        <end position="674"/>
    </location>
</feature>
<dbReference type="Pfam" id="PF13426">
    <property type="entry name" value="PAS_9"/>
    <property type="match status" value="1"/>
</dbReference>
<evidence type="ECO:0000256" key="2">
    <source>
        <dbReference type="ARBA" id="ARBA00004236"/>
    </source>
</evidence>
<dbReference type="Pfam" id="PF02518">
    <property type="entry name" value="HATPase_c"/>
    <property type="match status" value="1"/>
</dbReference>
<dbReference type="Proteomes" id="UP001523369">
    <property type="component" value="Unassembled WGS sequence"/>
</dbReference>
<dbReference type="NCBIfam" id="TIGR00229">
    <property type="entry name" value="sensory_box"/>
    <property type="match status" value="1"/>
</dbReference>
<dbReference type="InterPro" id="IPR003661">
    <property type="entry name" value="HisK_dim/P_dom"/>
</dbReference>
<dbReference type="Pfam" id="PF00512">
    <property type="entry name" value="HisKA"/>
    <property type="match status" value="1"/>
</dbReference>
<dbReference type="InterPro" id="IPR005467">
    <property type="entry name" value="His_kinase_dom"/>
</dbReference>
<keyword evidence="5" id="KW-0808">Transferase</keyword>
<dbReference type="SUPFAM" id="SSF55874">
    <property type="entry name" value="ATPase domain of HSP90 chaperone/DNA topoisomerase II/histidine kinase"/>
    <property type="match status" value="1"/>
</dbReference>
<keyword evidence="7" id="KW-0902">Two-component regulatory system</keyword>